<accession>A0AAE0NGP1</accession>
<evidence type="ECO:0000313" key="5">
    <source>
        <dbReference type="Proteomes" id="UP001285441"/>
    </source>
</evidence>
<evidence type="ECO:0000259" key="3">
    <source>
        <dbReference type="SMART" id="SM00829"/>
    </source>
</evidence>
<dbReference type="PANTHER" id="PTHR45348">
    <property type="entry name" value="HYPOTHETICAL OXIDOREDUCTASE (EUROFUNG)"/>
    <property type="match status" value="1"/>
</dbReference>
<evidence type="ECO:0000313" key="4">
    <source>
        <dbReference type="EMBL" id="KAK3381177.1"/>
    </source>
</evidence>
<reference evidence="4" key="1">
    <citation type="journal article" date="2023" name="Mol. Phylogenet. Evol.">
        <title>Genome-scale phylogeny and comparative genomics of the fungal order Sordariales.</title>
        <authorList>
            <person name="Hensen N."/>
            <person name="Bonometti L."/>
            <person name="Westerberg I."/>
            <person name="Brannstrom I.O."/>
            <person name="Guillou S."/>
            <person name="Cros-Aarteil S."/>
            <person name="Calhoun S."/>
            <person name="Haridas S."/>
            <person name="Kuo A."/>
            <person name="Mondo S."/>
            <person name="Pangilinan J."/>
            <person name="Riley R."/>
            <person name="LaButti K."/>
            <person name="Andreopoulos B."/>
            <person name="Lipzen A."/>
            <person name="Chen C."/>
            <person name="Yan M."/>
            <person name="Daum C."/>
            <person name="Ng V."/>
            <person name="Clum A."/>
            <person name="Steindorff A."/>
            <person name="Ohm R.A."/>
            <person name="Martin F."/>
            <person name="Silar P."/>
            <person name="Natvig D.O."/>
            <person name="Lalanne C."/>
            <person name="Gautier V."/>
            <person name="Ament-Velasquez S.L."/>
            <person name="Kruys A."/>
            <person name="Hutchinson M.I."/>
            <person name="Powell A.J."/>
            <person name="Barry K."/>
            <person name="Miller A.N."/>
            <person name="Grigoriev I.V."/>
            <person name="Debuchy R."/>
            <person name="Gladieux P."/>
            <person name="Hiltunen Thoren M."/>
            <person name="Johannesson H."/>
        </authorList>
    </citation>
    <scope>NUCLEOTIDE SEQUENCE</scope>
    <source>
        <strain evidence="4">CBS 232.78</strain>
    </source>
</reference>
<comment type="caution">
    <text evidence="4">The sequence shown here is derived from an EMBL/GenBank/DDBJ whole genome shotgun (WGS) entry which is preliminary data.</text>
</comment>
<name>A0AAE0NGP1_9PEZI</name>
<dbReference type="InterPro" id="IPR020843">
    <property type="entry name" value="ER"/>
</dbReference>
<reference evidence="4" key="2">
    <citation type="submission" date="2023-06" db="EMBL/GenBank/DDBJ databases">
        <authorList>
            <consortium name="Lawrence Berkeley National Laboratory"/>
            <person name="Haridas S."/>
            <person name="Hensen N."/>
            <person name="Bonometti L."/>
            <person name="Westerberg I."/>
            <person name="Brannstrom I.O."/>
            <person name="Guillou S."/>
            <person name="Cros-Aarteil S."/>
            <person name="Calhoun S."/>
            <person name="Kuo A."/>
            <person name="Mondo S."/>
            <person name="Pangilinan J."/>
            <person name="Riley R."/>
            <person name="LaButti K."/>
            <person name="Andreopoulos B."/>
            <person name="Lipzen A."/>
            <person name="Chen C."/>
            <person name="Yanf M."/>
            <person name="Daum C."/>
            <person name="Ng V."/>
            <person name="Clum A."/>
            <person name="Steindorff A."/>
            <person name="Ohm R."/>
            <person name="Martin F."/>
            <person name="Silar P."/>
            <person name="Natvig D."/>
            <person name="Lalanne C."/>
            <person name="Gautier V."/>
            <person name="Ament-velasquez S.L."/>
            <person name="Kruys A."/>
            <person name="Hutchinson M.I."/>
            <person name="Powell A.J."/>
            <person name="Barry K."/>
            <person name="Miller A.N."/>
            <person name="Grigoriev I.V."/>
            <person name="Debuchy R."/>
            <person name="Gladieux P."/>
            <person name="Thoren M.H."/>
            <person name="Johannesson H."/>
        </authorList>
    </citation>
    <scope>NUCLEOTIDE SEQUENCE</scope>
    <source>
        <strain evidence="4">CBS 232.78</strain>
    </source>
</reference>
<dbReference type="SUPFAM" id="SSF51735">
    <property type="entry name" value="NAD(P)-binding Rossmann-fold domains"/>
    <property type="match status" value="1"/>
</dbReference>
<evidence type="ECO:0000256" key="1">
    <source>
        <dbReference type="ARBA" id="ARBA00008072"/>
    </source>
</evidence>
<dbReference type="InterPro" id="IPR013154">
    <property type="entry name" value="ADH-like_N"/>
</dbReference>
<dbReference type="SUPFAM" id="SSF50129">
    <property type="entry name" value="GroES-like"/>
    <property type="match status" value="1"/>
</dbReference>
<keyword evidence="5" id="KW-1185">Reference proteome</keyword>
<dbReference type="EMBL" id="JAULSW010000005">
    <property type="protein sequence ID" value="KAK3381177.1"/>
    <property type="molecule type" value="Genomic_DNA"/>
</dbReference>
<dbReference type="InterPro" id="IPR011032">
    <property type="entry name" value="GroES-like_sf"/>
</dbReference>
<comment type="similarity">
    <text evidence="1">Belongs to the zinc-containing alcohol dehydrogenase family.</text>
</comment>
<dbReference type="PANTHER" id="PTHR45348:SF2">
    <property type="entry name" value="ZINC-TYPE ALCOHOL DEHYDROGENASE-LIKE PROTEIN C2E1P3.01"/>
    <property type="match status" value="1"/>
</dbReference>
<dbReference type="CDD" id="cd08249">
    <property type="entry name" value="enoyl_reductase_like"/>
    <property type="match status" value="1"/>
</dbReference>
<dbReference type="SMART" id="SM00829">
    <property type="entry name" value="PKS_ER"/>
    <property type="match status" value="1"/>
</dbReference>
<gene>
    <name evidence="4" type="ORF">B0H63DRAFT_415920</name>
</gene>
<feature type="domain" description="Enoyl reductase (ER)" evidence="3">
    <location>
        <begin position="20"/>
        <end position="371"/>
    </location>
</feature>
<dbReference type="InterPro" id="IPR047122">
    <property type="entry name" value="Trans-enoyl_RdTase-like"/>
</dbReference>
<dbReference type="GO" id="GO:0016651">
    <property type="term" value="F:oxidoreductase activity, acting on NAD(P)H"/>
    <property type="evidence" value="ECO:0007669"/>
    <property type="project" value="InterPro"/>
</dbReference>
<dbReference type="AlphaFoldDB" id="A0AAE0NGP1"/>
<dbReference type="InterPro" id="IPR036291">
    <property type="entry name" value="NAD(P)-bd_dom_sf"/>
</dbReference>
<dbReference type="Pfam" id="PF08240">
    <property type="entry name" value="ADH_N"/>
    <property type="match status" value="1"/>
</dbReference>
<organism evidence="4 5">
    <name type="scientific">Podospora didyma</name>
    <dbReference type="NCBI Taxonomy" id="330526"/>
    <lineage>
        <taxon>Eukaryota</taxon>
        <taxon>Fungi</taxon>
        <taxon>Dikarya</taxon>
        <taxon>Ascomycota</taxon>
        <taxon>Pezizomycotina</taxon>
        <taxon>Sordariomycetes</taxon>
        <taxon>Sordariomycetidae</taxon>
        <taxon>Sordariales</taxon>
        <taxon>Podosporaceae</taxon>
        <taxon>Podospora</taxon>
    </lineage>
</organism>
<dbReference type="Gene3D" id="3.90.180.10">
    <property type="entry name" value="Medium-chain alcohol dehydrogenases, catalytic domain"/>
    <property type="match status" value="1"/>
</dbReference>
<proteinExistence type="inferred from homology"/>
<dbReference type="Proteomes" id="UP001285441">
    <property type="component" value="Unassembled WGS sequence"/>
</dbReference>
<evidence type="ECO:0000256" key="2">
    <source>
        <dbReference type="ARBA" id="ARBA00023002"/>
    </source>
</evidence>
<protein>
    <submittedName>
        <fullName evidence="4">Chaperonin 10-like protein</fullName>
    </submittedName>
</protein>
<dbReference type="Gene3D" id="3.40.50.720">
    <property type="entry name" value="NAD(P)-binding Rossmann-like Domain"/>
    <property type="match status" value="1"/>
</dbReference>
<sequence length="371" mass="39580">MAPAVRANKAVWQDTFGVKGEIRDRAATNDDELGDHKVLVKVEAWAINPCDYMLQDRNMGFAYPVVLGCDVAGTVEAVTPGSSAAAKFKVGDRVFGMTANNGFQDYVAVEDRLISKIPDGMAFREPVVLGLCVATSALFLFGEDYLNLSYPKIGAPKKGKSVLVWGGSSAVGSNAIQLTTAAGYDVIATCSKNNFDYVKGLGAVAVFDYKDPDVTEKLAAELDKGECAGILMAAGLKDGNLAAWKVAAASKQKLKFASSSYIDNMDEVPKNVDVKQLAPANFKPMPDCWFEMKEATFEGYLPEALAKGVYKIAPPPLVISKKGLEAVQEGIDLQRIIGEKGQAGIKEVIGRVKGANAGDKVSPVKLVIERA</sequence>
<keyword evidence="2" id="KW-0560">Oxidoreductase</keyword>